<dbReference type="AlphaFoldDB" id="A0A9D0Z0N0"/>
<protein>
    <submittedName>
        <fullName evidence="1">Uncharacterized protein</fullName>
    </submittedName>
</protein>
<evidence type="ECO:0000313" key="1">
    <source>
        <dbReference type="EMBL" id="HIQ65289.1"/>
    </source>
</evidence>
<organism evidence="1 2">
    <name type="scientific">Candidatus Faecenecus gallistercoris</name>
    <dbReference type="NCBI Taxonomy" id="2840793"/>
    <lineage>
        <taxon>Bacteria</taxon>
        <taxon>Bacillati</taxon>
        <taxon>Bacillota</taxon>
        <taxon>Bacillota incertae sedis</taxon>
        <taxon>Candidatus Faecenecus</taxon>
    </lineage>
</organism>
<reference evidence="1" key="1">
    <citation type="submission" date="2020-10" db="EMBL/GenBank/DDBJ databases">
        <authorList>
            <person name="Gilroy R."/>
        </authorList>
    </citation>
    <scope>NUCLEOTIDE SEQUENCE</scope>
    <source>
        <strain evidence="1">CHK165-10780</strain>
    </source>
</reference>
<comment type="caution">
    <text evidence="1">The sequence shown here is derived from an EMBL/GenBank/DDBJ whole genome shotgun (WGS) entry which is preliminary data.</text>
</comment>
<evidence type="ECO:0000313" key="2">
    <source>
        <dbReference type="Proteomes" id="UP000886725"/>
    </source>
</evidence>
<sequence>MKHIAKFYTENQIFYVDQKDNQLVCYCYETSGRKELSLGVVAGLMQSFFNSSKEKFLKKEGFYDVYVNEETGYHHFYQNGKQDISKFFQMNGEDALLYKDLPVDDRIKQFYYQNSKAPYTRYISMMIDLLSVTAFFLEMQYVVPRVYSQLDPRAYYFDATTLSQSINSSAELTDREKEILCNDKLFSDICTVPMRSFAFHDLREKTSNVSIVGLDESDVIHNDIREKLGLSQFAGYYSSLEPNVLHVDDMYYNRDVVTHEFVHLLQSCDEKYLTEACAEIIAYEYYDAPVDSYLEEVKRTRVLMEIVGSDPVWQSNFSGDSSKLHELLKHNLSSEDYESVCRILKTSPGNTTDEKMNQVNQRFDEILSRLYENIYHEPIENNQAIQLIYQSISTDPNFHMDVARHYFNRAEDYEDMPD</sequence>
<reference evidence="1" key="2">
    <citation type="journal article" date="2021" name="PeerJ">
        <title>Extensive microbial diversity within the chicken gut microbiome revealed by metagenomics and culture.</title>
        <authorList>
            <person name="Gilroy R."/>
            <person name="Ravi A."/>
            <person name="Getino M."/>
            <person name="Pursley I."/>
            <person name="Horton D.L."/>
            <person name="Alikhan N.F."/>
            <person name="Baker D."/>
            <person name="Gharbi K."/>
            <person name="Hall N."/>
            <person name="Watson M."/>
            <person name="Adriaenssens E.M."/>
            <person name="Foster-Nyarko E."/>
            <person name="Jarju S."/>
            <person name="Secka A."/>
            <person name="Antonio M."/>
            <person name="Oren A."/>
            <person name="Chaudhuri R.R."/>
            <person name="La Ragione R."/>
            <person name="Hildebrand F."/>
            <person name="Pallen M.J."/>
        </authorList>
    </citation>
    <scope>NUCLEOTIDE SEQUENCE</scope>
    <source>
        <strain evidence="1">CHK165-10780</strain>
    </source>
</reference>
<dbReference type="EMBL" id="DVFU01000115">
    <property type="protein sequence ID" value="HIQ65289.1"/>
    <property type="molecule type" value="Genomic_DNA"/>
</dbReference>
<dbReference type="Proteomes" id="UP000886725">
    <property type="component" value="Unassembled WGS sequence"/>
</dbReference>
<accession>A0A9D0Z0N0</accession>
<proteinExistence type="predicted"/>
<gene>
    <name evidence="1" type="ORF">IAC85_06085</name>
</gene>
<name>A0A9D0Z0N0_9FIRM</name>
<feature type="non-terminal residue" evidence="1">
    <location>
        <position position="418"/>
    </location>
</feature>